<gene>
    <name evidence="2" type="ORF">GJQ57_13570</name>
</gene>
<keyword evidence="1" id="KW-0472">Membrane</keyword>
<dbReference type="AlphaFoldDB" id="A0A7X2HN95"/>
<dbReference type="InterPro" id="IPR031863">
    <property type="entry name" value="DUF4755"/>
</dbReference>
<evidence type="ECO:0000313" key="3">
    <source>
        <dbReference type="Proteomes" id="UP000441032"/>
    </source>
</evidence>
<proteinExistence type="predicted"/>
<protein>
    <submittedName>
        <fullName evidence="2">DUF4755 domain-containing protein</fullName>
    </submittedName>
</protein>
<organism evidence="2 3">
    <name type="scientific">Ralstonia pickettii</name>
    <name type="common">Burkholderia pickettii</name>
    <dbReference type="NCBI Taxonomy" id="329"/>
    <lineage>
        <taxon>Bacteria</taxon>
        <taxon>Pseudomonadati</taxon>
        <taxon>Pseudomonadota</taxon>
        <taxon>Betaproteobacteria</taxon>
        <taxon>Burkholderiales</taxon>
        <taxon>Burkholderiaceae</taxon>
        <taxon>Ralstonia</taxon>
    </lineage>
</organism>
<reference evidence="2 3" key="1">
    <citation type="submission" date="2019-11" db="EMBL/GenBank/DDBJ databases">
        <title>Phenotypic characterization of an OXA-22 and OXA-60 co-producing Ralstonia pickettii clinical strain.</title>
        <authorList>
            <person name="He F."/>
        </authorList>
    </citation>
    <scope>NUCLEOTIDE SEQUENCE [LARGE SCALE GENOMIC DNA]</scope>
    <source>
        <strain evidence="2 3">PSLESD1</strain>
    </source>
</reference>
<dbReference type="EMBL" id="WJYN01000004">
    <property type="protein sequence ID" value="MRS99675.1"/>
    <property type="molecule type" value="Genomic_DNA"/>
</dbReference>
<accession>A0A7X2HN95</accession>
<keyword evidence="1" id="KW-1133">Transmembrane helix</keyword>
<comment type="caution">
    <text evidence="2">The sequence shown here is derived from an EMBL/GenBank/DDBJ whole genome shotgun (WGS) entry which is preliminary data.</text>
</comment>
<evidence type="ECO:0000256" key="1">
    <source>
        <dbReference type="SAM" id="Phobius"/>
    </source>
</evidence>
<feature type="transmembrane region" description="Helical" evidence="1">
    <location>
        <begin position="34"/>
        <end position="52"/>
    </location>
</feature>
<name>A0A7X2HN95_RALPI</name>
<evidence type="ECO:0000313" key="2">
    <source>
        <dbReference type="EMBL" id="MRS99675.1"/>
    </source>
</evidence>
<dbReference type="RefSeq" id="WP_154207155.1">
    <property type="nucleotide sequence ID" value="NZ_WJYN01000004.1"/>
</dbReference>
<dbReference type="Pfam" id="PF15947">
    <property type="entry name" value="DUF4755"/>
    <property type="match status" value="1"/>
</dbReference>
<feature type="transmembrane region" description="Helical" evidence="1">
    <location>
        <begin position="7"/>
        <end position="28"/>
    </location>
</feature>
<dbReference type="Proteomes" id="UP000441032">
    <property type="component" value="Unassembled WGS sequence"/>
</dbReference>
<keyword evidence="1" id="KW-0812">Transmembrane</keyword>
<sequence>MRALMKLMWVLSGLWAFFLGIAGLLLFFAKSSGAGFLVLLIAAAPIFLVWRWSKSHQASAEKHLREMIGLTEGSGYLFASGVESACGIALNPATRKIALIEAGMRKAYSFDDIREWQTIHETAGQVIGGGLQGAVANIGANSAAAARSGLFITVRDIDRPKWRIVMPQKEHARWMEIMRQVVNEQ</sequence>